<evidence type="ECO:0000256" key="3">
    <source>
        <dbReference type="ARBA" id="ARBA00022448"/>
    </source>
</evidence>
<comment type="subcellular location">
    <subcellularLocation>
        <location evidence="1">Membrane</location>
        <topology evidence="1">Multi-pass membrane protein</topology>
    </subcellularLocation>
</comment>
<feature type="transmembrane region" description="Helical" evidence="9">
    <location>
        <begin position="53"/>
        <end position="76"/>
    </location>
</feature>
<accession>A0A6A0GSC0</accession>
<comment type="similarity">
    <text evidence="2">Belongs to the sodium:neurotransmitter symporter (SNF) (TC 2.A.22) family.</text>
</comment>
<reference evidence="10" key="2">
    <citation type="journal article" date="2018" name="Environ. Sci. Technol.">
        <title>The Toxicogenome of Hyalella azteca: A Model for Sediment Ecotoxicology and Evolutionary Toxicology.</title>
        <authorList>
            <person name="Poynton H.C."/>
            <person name="Hasenbein S."/>
            <person name="Benoit J.B."/>
            <person name="Sepulveda M.S."/>
            <person name="Poelchau M.F."/>
            <person name="Hughes D.S.T."/>
            <person name="Murali S.C."/>
            <person name="Chen S."/>
            <person name="Glastad K.M."/>
            <person name="Goodisman M.A.D."/>
            <person name="Werren J.H."/>
            <person name="Vineis J.H."/>
            <person name="Bowen J.L."/>
            <person name="Friedrich M."/>
            <person name="Jones J."/>
            <person name="Robertson H.M."/>
            <person name="Feyereisen R."/>
            <person name="Mechler-Hickson A."/>
            <person name="Mathers N."/>
            <person name="Lee C.E."/>
            <person name="Colbourne J.K."/>
            <person name="Biales A."/>
            <person name="Johnston J.S."/>
            <person name="Wellborn G.A."/>
            <person name="Rosendale A.J."/>
            <person name="Cridge A.G."/>
            <person name="Munoz-Torres M.C."/>
            <person name="Bain P.A."/>
            <person name="Manny A.R."/>
            <person name="Major K.M."/>
            <person name="Lambert F.N."/>
            <person name="Vulpe C.D."/>
            <person name="Tuck P."/>
            <person name="Blalock B.J."/>
            <person name="Lin Y.Y."/>
            <person name="Smith M.E."/>
            <person name="Ochoa-Acuna H."/>
            <person name="Chen M.M."/>
            <person name="Childers C.P."/>
            <person name="Qu J."/>
            <person name="Dugan S."/>
            <person name="Lee S.L."/>
            <person name="Chao H."/>
            <person name="Dinh H."/>
            <person name="Han Y."/>
            <person name="Doddapaneni H."/>
            <person name="Worley K.C."/>
            <person name="Muzny D.M."/>
            <person name="Gibbs R.A."/>
            <person name="Richards S."/>
        </authorList>
    </citation>
    <scope>NUCLEOTIDE SEQUENCE</scope>
    <source>
        <strain evidence="10">HAZT.00-mixed</strain>
        <tissue evidence="10">Whole organism</tissue>
    </source>
</reference>
<proteinExistence type="inferred from homology"/>
<dbReference type="GO" id="GO:0006865">
    <property type="term" value="P:amino acid transport"/>
    <property type="evidence" value="ECO:0007669"/>
    <property type="project" value="TreeGrafter"/>
</dbReference>
<dbReference type="PROSITE" id="PS50267">
    <property type="entry name" value="NA_NEUROTRAN_SYMP_3"/>
    <property type="match status" value="1"/>
</dbReference>
<dbReference type="AlphaFoldDB" id="A0A6A0GSC0"/>
<keyword evidence="3" id="KW-0813">Transport</keyword>
<name>A0A6A0GSC0_HYAAZ</name>
<protein>
    <submittedName>
        <fullName evidence="10">Uncharacterized protein</fullName>
    </submittedName>
</protein>
<evidence type="ECO:0000256" key="5">
    <source>
        <dbReference type="ARBA" id="ARBA00022847"/>
    </source>
</evidence>
<organism evidence="10">
    <name type="scientific">Hyalella azteca</name>
    <name type="common">Amphipod</name>
    <dbReference type="NCBI Taxonomy" id="294128"/>
    <lineage>
        <taxon>Eukaryota</taxon>
        <taxon>Metazoa</taxon>
        <taxon>Ecdysozoa</taxon>
        <taxon>Arthropoda</taxon>
        <taxon>Crustacea</taxon>
        <taxon>Multicrustacea</taxon>
        <taxon>Malacostraca</taxon>
        <taxon>Eumalacostraca</taxon>
        <taxon>Peracarida</taxon>
        <taxon>Amphipoda</taxon>
        <taxon>Senticaudata</taxon>
        <taxon>Talitrida</taxon>
        <taxon>Talitroidea</taxon>
        <taxon>Hyalellidae</taxon>
        <taxon>Hyalella</taxon>
    </lineage>
</organism>
<dbReference type="PANTHER" id="PTHR11616">
    <property type="entry name" value="SODIUM/CHLORIDE DEPENDENT TRANSPORTER"/>
    <property type="match status" value="1"/>
</dbReference>
<dbReference type="GO" id="GO:0035725">
    <property type="term" value="P:sodium ion transmembrane transport"/>
    <property type="evidence" value="ECO:0007669"/>
    <property type="project" value="TreeGrafter"/>
</dbReference>
<gene>
    <name evidence="10" type="ORF">HAZT_HAZT009033</name>
</gene>
<sequence length="95" mass="10483">MVDFAVTEGRGCVVQVWYEAAVQVFFSVGAGFGVHLSYASYNTFSNNCYRDCLITSLVNAFTSFYSGLVIFTYLGYMAFKQKMHISTVATDGGCH</sequence>
<dbReference type="GO" id="GO:0046872">
    <property type="term" value="F:metal ion binding"/>
    <property type="evidence" value="ECO:0007669"/>
    <property type="project" value="UniProtKB-KW"/>
</dbReference>
<dbReference type="PANTHER" id="PTHR11616:SF38">
    <property type="entry name" value="SODIUM-DEPENDENT DOPAMINE TRANSPORTER"/>
    <property type="match status" value="1"/>
</dbReference>
<keyword evidence="8" id="KW-0915">Sodium</keyword>
<feature type="binding site" evidence="8">
    <location>
        <position position="27"/>
    </location>
    <ligand>
        <name>Na(+)</name>
        <dbReference type="ChEBI" id="CHEBI:29101"/>
        <label>1</label>
    </ligand>
</feature>
<reference evidence="10" key="1">
    <citation type="submission" date="2014-08" db="EMBL/GenBank/DDBJ databases">
        <authorList>
            <person name="Murali S."/>
            <person name="Richards S."/>
            <person name="Bandaranaike D."/>
            <person name="Bellair M."/>
            <person name="Blankenburg K."/>
            <person name="Chao H."/>
            <person name="Dinh H."/>
            <person name="Doddapaneni H."/>
            <person name="Dugan-Rocha S."/>
            <person name="Elkadiri S."/>
            <person name="Gnanaolivu R."/>
            <person name="Hughes D."/>
            <person name="Lee S."/>
            <person name="Li M."/>
            <person name="Ming W."/>
            <person name="Munidasa M."/>
            <person name="Muniz J."/>
            <person name="Nguyen L."/>
            <person name="Osuji N."/>
            <person name="Pu L.-L."/>
            <person name="Puazo M."/>
            <person name="Skinner E."/>
            <person name="Qu C."/>
            <person name="Quiroz J."/>
            <person name="Raj R."/>
            <person name="Weissenberger G."/>
            <person name="Xin Y."/>
            <person name="Zou X."/>
            <person name="Han Y."/>
            <person name="Worley K."/>
            <person name="Muzny D."/>
            <person name="Gibbs R."/>
        </authorList>
    </citation>
    <scope>NUCLEOTIDE SEQUENCE</scope>
    <source>
        <strain evidence="10">HAZT.00-mixed</strain>
        <tissue evidence="10">Whole organism</tissue>
    </source>
</reference>
<comment type="caution">
    <text evidence="10">The sequence shown here is derived from an EMBL/GenBank/DDBJ whole genome shotgun (WGS) entry which is preliminary data.</text>
</comment>
<dbReference type="Pfam" id="PF00209">
    <property type="entry name" value="SNF"/>
    <property type="match status" value="1"/>
</dbReference>
<keyword evidence="5" id="KW-0769">Symport</keyword>
<dbReference type="Proteomes" id="UP000711488">
    <property type="component" value="Unassembled WGS sequence"/>
</dbReference>
<keyword evidence="8" id="KW-0479">Metal-binding</keyword>
<dbReference type="GO" id="GO:0015293">
    <property type="term" value="F:symporter activity"/>
    <property type="evidence" value="ECO:0007669"/>
    <property type="project" value="UniProtKB-KW"/>
</dbReference>
<evidence type="ECO:0000256" key="2">
    <source>
        <dbReference type="ARBA" id="ARBA00006459"/>
    </source>
</evidence>
<keyword evidence="4 9" id="KW-0812">Transmembrane</keyword>
<evidence type="ECO:0000256" key="7">
    <source>
        <dbReference type="ARBA" id="ARBA00023136"/>
    </source>
</evidence>
<dbReference type="InterPro" id="IPR037272">
    <property type="entry name" value="SNS_sf"/>
</dbReference>
<dbReference type="InterPro" id="IPR000175">
    <property type="entry name" value="Na/ntran_symport"/>
</dbReference>
<evidence type="ECO:0000256" key="4">
    <source>
        <dbReference type="ARBA" id="ARBA00022692"/>
    </source>
</evidence>
<dbReference type="GO" id="GO:0005886">
    <property type="term" value="C:plasma membrane"/>
    <property type="evidence" value="ECO:0007669"/>
    <property type="project" value="TreeGrafter"/>
</dbReference>
<keyword evidence="6 9" id="KW-1133">Transmembrane helix</keyword>
<dbReference type="SUPFAM" id="SSF161070">
    <property type="entry name" value="SNF-like"/>
    <property type="match status" value="1"/>
</dbReference>
<evidence type="ECO:0000256" key="6">
    <source>
        <dbReference type="ARBA" id="ARBA00022989"/>
    </source>
</evidence>
<dbReference type="EMBL" id="JQDR03016847">
    <property type="protein sequence ID" value="KAA0184624.1"/>
    <property type="molecule type" value="Genomic_DNA"/>
</dbReference>
<evidence type="ECO:0000256" key="8">
    <source>
        <dbReference type="PIRSR" id="PIRSR600175-1"/>
    </source>
</evidence>
<feature type="transmembrane region" description="Helical" evidence="9">
    <location>
        <begin position="20"/>
        <end position="41"/>
    </location>
</feature>
<keyword evidence="7 9" id="KW-0472">Membrane</keyword>
<evidence type="ECO:0000313" key="10">
    <source>
        <dbReference type="EMBL" id="KAA0184624.1"/>
    </source>
</evidence>
<evidence type="ECO:0000256" key="9">
    <source>
        <dbReference type="SAM" id="Phobius"/>
    </source>
</evidence>
<evidence type="ECO:0000256" key="1">
    <source>
        <dbReference type="ARBA" id="ARBA00004141"/>
    </source>
</evidence>
<feature type="binding site" evidence="8">
    <location>
        <position position="59"/>
    </location>
    <ligand>
        <name>Na(+)</name>
        <dbReference type="ChEBI" id="CHEBI:29101"/>
        <label>1</label>
    </ligand>
</feature>
<reference evidence="10" key="3">
    <citation type="submission" date="2019-06" db="EMBL/GenBank/DDBJ databases">
        <authorList>
            <person name="Poynton C."/>
            <person name="Hasenbein S."/>
            <person name="Benoit J.B."/>
            <person name="Sepulveda M.S."/>
            <person name="Poelchau M.F."/>
            <person name="Murali S.C."/>
            <person name="Chen S."/>
            <person name="Glastad K.M."/>
            <person name="Werren J.H."/>
            <person name="Vineis J.H."/>
            <person name="Bowen J.L."/>
            <person name="Friedrich M."/>
            <person name="Jones J."/>
            <person name="Robertson H.M."/>
            <person name="Feyereisen R."/>
            <person name="Mechler-Hickson A."/>
            <person name="Mathers N."/>
            <person name="Lee C.E."/>
            <person name="Colbourne J.K."/>
            <person name="Biales A."/>
            <person name="Johnston J.S."/>
            <person name="Wellborn G.A."/>
            <person name="Rosendale A.J."/>
            <person name="Cridge A.G."/>
            <person name="Munoz-Torres M.C."/>
            <person name="Bain P.A."/>
            <person name="Manny A.R."/>
            <person name="Major K.M."/>
            <person name="Lambert F.N."/>
            <person name="Vulpe C.D."/>
            <person name="Tuck P."/>
            <person name="Blalock B.J."/>
            <person name="Lin Y.-Y."/>
            <person name="Smith M.E."/>
            <person name="Ochoa-Acuna H."/>
            <person name="Chen M.-J.M."/>
            <person name="Childers C.P."/>
            <person name="Qu J."/>
            <person name="Dugan S."/>
            <person name="Lee S.L."/>
            <person name="Chao H."/>
            <person name="Dinh H."/>
            <person name="Han Y."/>
            <person name="Doddapaneni H."/>
            <person name="Worley K.C."/>
            <person name="Muzny D.M."/>
            <person name="Gibbs R.A."/>
            <person name="Richards S."/>
        </authorList>
    </citation>
    <scope>NUCLEOTIDE SEQUENCE</scope>
    <source>
        <strain evidence="10">HAZT.00-mixed</strain>
        <tissue evidence="10">Whole organism</tissue>
    </source>
</reference>